<evidence type="ECO:0008006" key="4">
    <source>
        <dbReference type="Google" id="ProtNLM"/>
    </source>
</evidence>
<dbReference type="Proteomes" id="UP001162891">
    <property type="component" value="Chromosome"/>
</dbReference>
<protein>
    <recommendedName>
        <fullName evidence="4">Phosphate/phosphite/phosphonate ABC transporter substrate-binding protein</fullName>
    </recommendedName>
</protein>
<evidence type="ECO:0000313" key="3">
    <source>
        <dbReference type="Proteomes" id="UP001162891"/>
    </source>
</evidence>
<reference evidence="3" key="1">
    <citation type="journal article" date="2022" name="Int. J. Syst. Evol. Microbiol.">
        <title>Anaeromyxobacter oryzae sp. nov., Anaeromyxobacter diazotrophicus sp. nov. and Anaeromyxobacter paludicola sp. nov., isolated from paddy soils.</title>
        <authorList>
            <person name="Itoh H."/>
            <person name="Xu Z."/>
            <person name="Mise K."/>
            <person name="Masuda Y."/>
            <person name="Ushijima N."/>
            <person name="Hayakawa C."/>
            <person name="Shiratori Y."/>
            <person name="Senoo K."/>
        </authorList>
    </citation>
    <scope>NUCLEOTIDE SEQUENCE [LARGE SCALE GENOMIC DNA]</scope>
    <source>
        <strain evidence="3">Red232</strain>
    </source>
</reference>
<organism evidence="2 3">
    <name type="scientific">Anaeromyxobacter oryzae</name>
    <dbReference type="NCBI Taxonomy" id="2918170"/>
    <lineage>
        <taxon>Bacteria</taxon>
        <taxon>Pseudomonadati</taxon>
        <taxon>Myxococcota</taxon>
        <taxon>Myxococcia</taxon>
        <taxon>Myxococcales</taxon>
        <taxon>Cystobacterineae</taxon>
        <taxon>Anaeromyxobacteraceae</taxon>
        <taxon>Anaeromyxobacter</taxon>
    </lineage>
</organism>
<feature type="chain" id="PRO_5046457906" description="Phosphate/phosphite/phosphonate ABC transporter substrate-binding protein" evidence="1">
    <location>
        <begin position="19"/>
        <end position="279"/>
    </location>
</feature>
<name>A0ABN6MMP4_9BACT</name>
<feature type="signal peptide" evidence="1">
    <location>
        <begin position="1"/>
        <end position="18"/>
    </location>
</feature>
<keyword evidence="3" id="KW-1185">Reference proteome</keyword>
<dbReference type="EMBL" id="AP025591">
    <property type="protein sequence ID" value="BDG02231.1"/>
    <property type="molecule type" value="Genomic_DNA"/>
</dbReference>
<dbReference type="RefSeq" id="WP_248359674.1">
    <property type="nucleotide sequence ID" value="NZ_AP025591.1"/>
</dbReference>
<gene>
    <name evidence="2" type="ORF">AMOR_12270</name>
</gene>
<evidence type="ECO:0000256" key="1">
    <source>
        <dbReference type="SAM" id="SignalP"/>
    </source>
</evidence>
<proteinExistence type="predicted"/>
<evidence type="ECO:0000313" key="2">
    <source>
        <dbReference type="EMBL" id="BDG02231.1"/>
    </source>
</evidence>
<accession>A0ABN6MMP4</accession>
<keyword evidence="1" id="KW-0732">Signal</keyword>
<sequence>MRSAVAVALLLAAGPVRAPQPRVTLVACAPGYPGTPAEAQPNMDALAAAAARAAGWPAEALAAVYEPTERDGVARLAEKDAAVALVPLPFLVKHGAALRLEPRLAVVTQGAREPVEVWSLVAKRGRVATPPALAGFTVTSTAGYAPAFVRAALAGWGRLPDDVRIVESSQVLSALRKAASGEPIAVLLDGTQAAALPSLPFANDLEVIARSAPLPSGVVVTVGDRLPAARWRALEKAFLALPGVPEGAAALQGLRMERLAPLDAAAREAIRSLGSGAAR</sequence>